<evidence type="ECO:0000313" key="10">
    <source>
        <dbReference type="EMBL" id="GFK93059.1"/>
    </source>
</evidence>
<dbReference type="Gene3D" id="2.60.98.20">
    <property type="entry name" value="Flagellar hook protein FlgE"/>
    <property type="match status" value="1"/>
</dbReference>
<comment type="function">
    <text evidence="5">A flexible structure which links the flagellar filament to the drive apparatus in the basal body.</text>
</comment>
<feature type="domain" description="Flagellar basal body rod protein N-terminal" evidence="6">
    <location>
        <begin position="10"/>
        <end position="37"/>
    </location>
</feature>
<dbReference type="GO" id="GO:0009425">
    <property type="term" value="C:bacterial-type flagellum basal body"/>
    <property type="evidence" value="ECO:0007669"/>
    <property type="project" value="UniProtKB-SubCell"/>
</dbReference>
<dbReference type="InterPro" id="IPR010930">
    <property type="entry name" value="Flg_bb/hook_C_dom"/>
</dbReference>
<gene>
    <name evidence="10" type="primary">flgE_1</name>
    <name evidence="10" type="ORF">NNJEOMEG_00888</name>
</gene>
<name>A0A6V8LSI5_9BACT</name>
<dbReference type="InterPro" id="IPR053967">
    <property type="entry name" value="LlgE_F_G-like_D1"/>
</dbReference>
<evidence type="ECO:0000259" key="6">
    <source>
        <dbReference type="Pfam" id="PF00460"/>
    </source>
</evidence>
<dbReference type="InterPro" id="IPR011491">
    <property type="entry name" value="FlgE_D2"/>
</dbReference>
<dbReference type="PROSITE" id="PS00588">
    <property type="entry name" value="FLAGELLA_BB_ROD"/>
    <property type="match status" value="1"/>
</dbReference>
<dbReference type="SUPFAM" id="SSF117143">
    <property type="entry name" value="Flagellar hook protein flgE"/>
    <property type="match status" value="1"/>
</dbReference>
<evidence type="ECO:0000256" key="1">
    <source>
        <dbReference type="ARBA" id="ARBA00004117"/>
    </source>
</evidence>
<keyword evidence="10" id="KW-0969">Cilium</keyword>
<feature type="domain" description="Flagellar hook protein FlgE/F/G-like D1" evidence="9">
    <location>
        <begin position="88"/>
        <end position="131"/>
    </location>
</feature>
<evidence type="ECO:0000256" key="4">
    <source>
        <dbReference type="ARBA" id="ARBA00023143"/>
    </source>
</evidence>
<keyword evidence="10" id="KW-0966">Cell projection</keyword>
<dbReference type="PANTHER" id="PTHR30435">
    <property type="entry name" value="FLAGELLAR PROTEIN"/>
    <property type="match status" value="1"/>
</dbReference>
<evidence type="ECO:0000256" key="3">
    <source>
        <dbReference type="ARBA" id="ARBA00019015"/>
    </source>
</evidence>
<dbReference type="PANTHER" id="PTHR30435:SF1">
    <property type="entry name" value="FLAGELLAR HOOK PROTEIN FLGE"/>
    <property type="match status" value="1"/>
</dbReference>
<comment type="caution">
    <text evidence="10">The sequence shown here is derived from an EMBL/GenBank/DDBJ whole genome shotgun (WGS) entry which is preliminary data.</text>
</comment>
<dbReference type="EMBL" id="BLTE01000003">
    <property type="protein sequence ID" value="GFK93059.1"/>
    <property type="molecule type" value="Genomic_DNA"/>
</dbReference>
<feature type="domain" description="Flagellar hook protein FlgE D2" evidence="8">
    <location>
        <begin position="208"/>
        <end position="424"/>
    </location>
</feature>
<evidence type="ECO:0000256" key="2">
    <source>
        <dbReference type="ARBA" id="ARBA00009677"/>
    </source>
</evidence>
<dbReference type="InterPro" id="IPR019776">
    <property type="entry name" value="Flagellar_basal_body_rod_CS"/>
</dbReference>
<evidence type="ECO:0000259" key="8">
    <source>
        <dbReference type="Pfam" id="PF07559"/>
    </source>
</evidence>
<dbReference type="Pfam" id="PF06429">
    <property type="entry name" value="Flg_bbr_C"/>
    <property type="match status" value="1"/>
</dbReference>
<sequence>MSLSTSMWSGVTGLLAHGDKMGVIGNNLANVNTVGYKSARMDFEDLLYTSIGTGAGNSQLGQGVRAEAILSDFSQGGFQTTSETTDLAISGTGFFTVHDRNNQATYYTRAGNFRFDRDGYLVDPHNYAVQGWMVDTATLRAMRNNGETVSQIPMMGSVTDVRLDTLALAAQATTTVTLASNLDPRTASKSTSSTDPFFSLFQSYNYNPARPDDAPLSETAFGFQNTLKIYDQRGGAHDLTVYYDKVSDVSGREYWEYMVCTNPAADGRQFDVNGAIENMSSNSKAGVLMLGTLAFDDAGGLQNITAYTINATSLTSPVSDLGNWTLASVSDSGYPIFTANFRSVSGGSVPTASNAVSISLNMGIRSLSSTWSTSATSADLIGTSHLSNASALQGFDTNAVTFNNISTTNYEAASAPLFVSQDGYPPGTLQSVSVSQDGVLTGRYSNGQVQELYVITLADFASPWGLKRDGGNLFSQTRESGDAVVGRANTGRLGSVASNSLEASNVDMAREMVDMIQTQRGFQANSKVITTADTMLSEVLQLKR</sequence>
<feature type="domain" description="Flagellar basal-body/hook protein C-terminal" evidence="7">
    <location>
        <begin position="498"/>
        <end position="542"/>
    </location>
</feature>
<evidence type="ECO:0000313" key="11">
    <source>
        <dbReference type="Proteomes" id="UP000494245"/>
    </source>
</evidence>
<dbReference type="Proteomes" id="UP000494245">
    <property type="component" value="Unassembled WGS sequence"/>
</dbReference>
<keyword evidence="11" id="KW-1185">Reference proteome</keyword>
<accession>A0A6V8LSI5</accession>
<reference evidence="10 11" key="2">
    <citation type="submission" date="2020-05" db="EMBL/GenBank/DDBJ databases">
        <title>Draft genome sequence of Desulfovibrio sp. strainFSS-1.</title>
        <authorList>
            <person name="Shimoshige H."/>
            <person name="Kobayashi H."/>
            <person name="Maekawa T."/>
        </authorList>
    </citation>
    <scope>NUCLEOTIDE SEQUENCE [LARGE SCALE GENOMIC DNA]</scope>
    <source>
        <strain evidence="10 11">SIID29052-01</strain>
    </source>
</reference>
<dbReference type="Pfam" id="PF07559">
    <property type="entry name" value="FlgE_D2"/>
    <property type="match status" value="1"/>
</dbReference>
<evidence type="ECO:0000259" key="7">
    <source>
        <dbReference type="Pfam" id="PF06429"/>
    </source>
</evidence>
<dbReference type="Pfam" id="PF00460">
    <property type="entry name" value="Flg_bb_rod"/>
    <property type="match status" value="1"/>
</dbReference>
<dbReference type="GO" id="GO:0005829">
    <property type="term" value="C:cytosol"/>
    <property type="evidence" value="ECO:0007669"/>
    <property type="project" value="TreeGrafter"/>
</dbReference>
<comment type="similarity">
    <text evidence="2 5">Belongs to the flagella basal body rod proteins family.</text>
</comment>
<dbReference type="InterPro" id="IPR020013">
    <property type="entry name" value="Flagellar_FlgE/F/G"/>
</dbReference>
<evidence type="ECO:0000259" key="9">
    <source>
        <dbReference type="Pfam" id="PF22692"/>
    </source>
</evidence>
<organism evidence="10 11">
    <name type="scientific">Fundidesulfovibrio magnetotacticus</name>
    <dbReference type="NCBI Taxonomy" id="2730080"/>
    <lineage>
        <taxon>Bacteria</taxon>
        <taxon>Pseudomonadati</taxon>
        <taxon>Thermodesulfobacteriota</taxon>
        <taxon>Desulfovibrionia</taxon>
        <taxon>Desulfovibrionales</taxon>
        <taxon>Desulfovibrionaceae</taxon>
        <taxon>Fundidesulfovibrio</taxon>
    </lineage>
</organism>
<dbReference type="GO" id="GO:0009424">
    <property type="term" value="C:bacterial-type flagellum hook"/>
    <property type="evidence" value="ECO:0007669"/>
    <property type="project" value="TreeGrafter"/>
</dbReference>
<dbReference type="Pfam" id="PF22692">
    <property type="entry name" value="LlgE_F_G_D1"/>
    <property type="match status" value="1"/>
</dbReference>
<dbReference type="InterPro" id="IPR037925">
    <property type="entry name" value="FlgE/F/G-like"/>
</dbReference>
<dbReference type="InterPro" id="IPR037058">
    <property type="entry name" value="Falgellar_hook_FlgE_sf"/>
</dbReference>
<keyword evidence="4 5" id="KW-0975">Bacterial flagellum</keyword>
<dbReference type="InterPro" id="IPR001444">
    <property type="entry name" value="Flag_bb_rod_N"/>
</dbReference>
<protein>
    <recommendedName>
        <fullName evidence="3 5">Flagellar hook protein FlgE</fullName>
    </recommendedName>
</protein>
<evidence type="ECO:0000256" key="5">
    <source>
        <dbReference type="RuleBase" id="RU362116"/>
    </source>
</evidence>
<keyword evidence="10" id="KW-0282">Flagellum</keyword>
<proteinExistence type="inferred from homology"/>
<dbReference type="AlphaFoldDB" id="A0A6V8LSI5"/>
<dbReference type="NCBIfam" id="TIGR03506">
    <property type="entry name" value="FlgEFG_subfam"/>
    <property type="match status" value="1"/>
</dbReference>
<comment type="subcellular location">
    <subcellularLocation>
        <location evidence="1 5">Bacterial flagellum basal body</location>
    </subcellularLocation>
</comment>
<dbReference type="GO" id="GO:0071978">
    <property type="term" value="P:bacterial-type flagellum-dependent swarming motility"/>
    <property type="evidence" value="ECO:0007669"/>
    <property type="project" value="TreeGrafter"/>
</dbReference>
<reference evidence="10 11" key="1">
    <citation type="submission" date="2020-04" db="EMBL/GenBank/DDBJ databases">
        <authorList>
            <consortium name="Desulfovibrio sp. FSS-1 genome sequencing consortium"/>
            <person name="Shimoshige H."/>
            <person name="Kobayashi H."/>
            <person name="Maekawa T."/>
        </authorList>
    </citation>
    <scope>NUCLEOTIDE SEQUENCE [LARGE SCALE GENOMIC DNA]</scope>
    <source>
        <strain evidence="10 11">SIID29052-01</strain>
    </source>
</reference>